<dbReference type="Proteomes" id="UP000292886">
    <property type="component" value="Chromosome"/>
</dbReference>
<gene>
    <name evidence="1" type="ORF">EQG49_01510</name>
</gene>
<sequence length="187" mass="21000">MNNVEKLVGRLMHKRRADFNLALVNRRELITTGKMRFASDSFKDGGIIPFTNRAEKENPNLSPELHWSRVPVGSEQLLIVVEDVDAPFAEPTIHMAAMLDPIMTKIPVGGMIAKNPELDFIAGRKGRIGYFGPRPLAGHGEHRYYFWLIALDKEYQAGEYDSFSALLPDLQGHVLAKNHFIGTAETK</sequence>
<reference evidence="2" key="1">
    <citation type="submission" date="2019-03" db="EMBL/GenBank/DDBJ databases">
        <title>Weissella sp. 26KH-42 Genome sequencing.</title>
        <authorList>
            <person name="Heo J."/>
            <person name="Kim S.-J."/>
            <person name="Kim J.-S."/>
            <person name="Hong S.-B."/>
            <person name="Kwon S.-W."/>
        </authorList>
    </citation>
    <scope>NUCLEOTIDE SEQUENCE [LARGE SCALE GENOMIC DNA]</scope>
    <source>
        <strain evidence="2">26KH-42</strain>
    </source>
</reference>
<dbReference type="CDD" id="cd00865">
    <property type="entry name" value="PEBP_bact_arch"/>
    <property type="match status" value="1"/>
</dbReference>
<name>A0A4P6YRF9_9LACO</name>
<dbReference type="Pfam" id="PF01161">
    <property type="entry name" value="PBP"/>
    <property type="match status" value="1"/>
</dbReference>
<dbReference type="Gene3D" id="3.90.280.10">
    <property type="entry name" value="PEBP-like"/>
    <property type="match status" value="1"/>
</dbReference>
<protein>
    <submittedName>
        <fullName evidence="1">YbhB/YbcL family Raf kinase inhibitor-like protein</fullName>
    </submittedName>
</protein>
<evidence type="ECO:0000313" key="1">
    <source>
        <dbReference type="EMBL" id="QBO35227.1"/>
    </source>
</evidence>
<dbReference type="InterPro" id="IPR005247">
    <property type="entry name" value="YbhB_YbcL/LppC-like"/>
</dbReference>
<dbReference type="EMBL" id="CP037940">
    <property type="protein sequence ID" value="QBO35227.1"/>
    <property type="molecule type" value="Genomic_DNA"/>
</dbReference>
<dbReference type="RefSeq" id="WP_133362307.1">
    <property type="nucleotide sequence ID" value="NZ_CP037940.1"/>
</dbReference>
<accession>A0A4P6YRF9</accession>
<proteinExistence type="predicted"/>
<dbReference type="KEGG" id="wei:EQG49_01510"/>
<dbReference type="SUPFAM" id="SSF49777">
    <property type="entry name" value="PEBP-like"/>
    <property type="match status" value="1"/>
</dbReference>
<organism evidence="1 2">
    <name type="scientific">Periweissella cryptocerci</name>
    <dbReference type="NCBI Taxonomy" id="2506420"/>
    <lineage>
        <taxon>Bacteria</taxon>
        <taxon>Bacillati</taxon>
        <taxon>Bacillota</taxon>
        <taxon>Bacilli</taxon>
        <taxon>Lactobacillales</taxon>
        <taxon>Lactobacillaceae</taxon>
        <taxon>Periweissella</taxon>
    </lineage>
</organism>
<dbReference type="AlphaFoldDB" id="A0A4P6YRF9"/>
<keyword evidence="2" id="KW-1185">Reference proteome</keyword>
<dbReference type="OrthoDB" id="9797506at2"/>
<dbReference type="InterPro" id="IPR008914">
    <property type="entry name" value="PEBP"/>
</dbReference>
<dbReference type="InterPro" id="IPR036610">
    <property type="entry name" value="PEBP-like_sf"/>
</dbReference>
<evidence type="ECO:0000313" key="2">
    <source>
        <dbReference type="Proteomes" id="UP000292886"/>
    </source>
</evidence>